<dbReference type="SUPFAM" id="SSF110997">
    <property type="entry name" value="Sporulation related repeat"/>
    <property type="match status" value="1"/>
</dbReference>
<organism evidence="3 4">
    <name type="scientific">Constantimarinum furrinae</name>
    <dbReference type="NCBI Taxonomy" id="2562285"/>
    <lineage>
        <taxon>Bacteria</taxon>
        <taxon>Pseudomonadati</taxon>
        <taxon>Bacteroidota</taxon>
        <taxon>Flavobacteriia</taxon>
        <taxon>Flavobacteriales</taxon>
        <taxon>Flavobacteriaceae</taxon>
        <taxon>Altibacter/Constantimarinum group</taxon>
        <taxon>Constantimarinum</taxon>
    </lineage>
</organism>
<gene>
    <name evidence="3" type="ORF">ALE3EI_1238</name>
</gene>
<dbReference type="AlphaFoldDB" id="A0A7G8PTY7"/>
<evidence type="ECO:0000259" key="2">
    <source>
        <dbReference type="Pfam" id="PF05036"/>
    </source>
</evidence>
<proteinExistence type="predicted"/>
<dbReference type="EMBL" id="CP052909">
    <property type="protein sequence ID" value="QNJ97803.1"/>
    <property type="molecule type" value="Genomic_DNA"/>
</dbReference>
<dbReference type="InterPro" id="IPR007730">
    <property type="entry name" value="SPOR-like_dom"/>
</dbReference>
<feature type="signal peptide" evidence="1">
    <location>
        <begin position="1"/>
        <end position="25"/>
    </location>
</feature>
<dbReference type="Pfam" id="PF05036">
    <property type="entry name" value="SPOR"/>
    <property type="match status" value="1"/>
</dbReference>
<evidence type="ECO:0000313" key="3">
    <source>
        <dbReference type="EMBL" id="QNJ97803.1"/>
    </source>
</evidence>
<dbReference type="Proteomes" id="UP000515514">
    <property type="component" value="Chromosome"/>
</dbReference>
<keyword evidence="1" id="KW-0732">Signal</keyword>
<evidence type="ECO:0000256" key="1">
    <source>
        <dbReference type="SAM" id="SignalP"/>
    </source>
</evidence>
<feature type="chain" id="PRO_5028943312" description="SPOR domain-containing protein" evidence="1">
    <location>
        <begin position="26"/>
        <end position="134"/>
    </location>
</feature>
<dbReference type="GO" id="GO:0042834">
    <property type="term" value="F:peptidoglycan binding"/>
    <property type="evidence" value="ECO:0007669"/>
    <property type="project" value="InterPro"/>
</dbReference>
<evidence type="ECO:0000313" key="4">
    <source>
        <dbReference type="Proteomes" id="UP000515514"/>
    </source>
</evidence>
<dbReference type="RefSeq" id="WP_186992014.1">
    <property type="nucleotide sequence ID" value="NZ_CP052909.1"/>
</dbReference>
<name>A0A7G8PTY7_9FLAO</name>
<dbReference type="KEGG" id="alti:ALE3EI_1238"/>
<dbReference type="Gene3D" id="3.30.70.1070">
    <property type="entry name" value="Sporulation related repeat"/>
    <property type="match status" value="1"/>
</dbReference>
<reference evidence="3 4" key="1">
    <citation type="submission" date="2020-04" db="EMBL/GenBank/DDBJ databases">
        <title>Genome sequence of Altibacter aquimarinus strain ALE3EI.</title>
        <authorList>
            <person name="Oh H.-M."/>
            <person name="Jang D."/>
        </authorList>
    </citation>
    <scope>NUCLEOTIDE SEQUENCE [LARGE SCALE GENOMIC DNA]</scope>
    <source>
        <strain evidence="3 4">ALE3EI</strain>
    </source>
</reference>
<protein>
    <recommendedName>
        <fullName evidence="2">SPOR domain-containing protein</fullName>
    </recommendedName>
</protein>
<dbReference type="InterPro" id="IPR036680">
    <property type="entry name" value="SPOR-like_sf"/>
</dbReference>
<feature type="domain" description="SPOR" evidence="2">
    <location>
        <begin position="56"/>
        <end position="123"/>
    </location>
</feature>
<accession>A0A7G8PTY7</accession>
<sequence length="134" mass="15523">MKFQHKVKIFSISFLILLYSEVSTAQSGTVTVNQDPKIEQLLSLKKSLEKENKLTDGYTIQLYYGELNRANSVIKKYRASYGTWPASIEYETPNYKVWVGNFATRLEADRALLEIQKIFPSAFPLKPERRKEPK</sequence>
<keyword evidence="4" id="KW-1185">Reference proteome</keyword>